<evidence type="ECO:0000313" key="3">
    <source>
        <dbReference type="Proteomes" id="UP000322699"/>
    </source>
</evidence>
<dbReference type="GO" id="GO:0016787">
    <property type="term" value="F:hydrolase activity"/>
    <property type="evidence" value="ECO:0007669"/>
    <property type="project" value="InterPro"/>
</dbReference>
<evidence type="ECO:0000259" key="1">
    <source>
        <dbReference type="Pfam" id="PF06439"/>
    </source>
</evidence>
<dbReference type="RefSeq" id="WP_068266500.1">
    <property type="nucleotide sequence ID" value="NZ_LWSK01000122.1"/>
</dbReference>
<dbReference type="EMBL" id="VRLW01000001">
    <property type="protein sequence ID" value="KAA1260096.1"/>
    <property type="molecule type" value="Genomic_DNA"/>
</dbReference>
<accession>A0A5B1CHR1</accession>
<dbReference type="Gene3D" id="2.60.120.560">
    <property type="entry name" value="Exo-inulinase, domain 1"/>
    <property type="match status" value="1"/>
</dbReference>
<dbReference type="OrthoDB" id="9787527at2"/>
<dbReference type="Proteomes" id="UP000322699">
    <property type="component" value="Unassembled WGS sequence"/>
</dbReference>
<sequence length="276" mass="31197">MTRNYPSFVSTWVATLFIATLFIATPSVLLVGFAAGNCWADQPDADHPATEQSAENWIELFNGKDLKDWTPKFTTRPLGENYRDTFRVEDGVLKIDYQNWDRFEGEFGHLFYKTPYSNYRLRVEYRFTGDQIDGGPEWAIRNNGLMIHGQTAESMKLDQRFPDCIEVQLLGGTGTEQRGTLNVVTPGSDVIIDGKRNKQHVIQSNGPTYHGDDWVTVEVEVHNNRMLKHIADGKIVAQYSEPQLDDGTPMTGGTISIQAETHPTEFRKIELLPLGN</sequence>
<keyword evidence="3" id="KW-1185">Reference proteome</keyword>
<name>A0A5B1CHR1_9BACT</name>
<feature type="domain" description="3-keto-alpha-glucoside-1,2-lyase/3-keto-2-hydroxy-glucal hydratase" evidence="1">
    <location>
        <begin position="57"/>
        <end position="271"/>
    </location>
</feature>
<dbReference type="AlphaFoldDB" id="A0A5B1CHR1"/>
<gene>
    <name evidence="2" type="ORF">LF1_26350</name>
</gene>
<evidence type="ECO:0000313" key="2">
    <source>
        <dbReference type="EMBL" id="KAA1260096.1"/>
    </source>
</evidence>
<dbReference type="Pfam" id="PF06439">
    <property type="entry name" value="3keto-disac_hyd"/>
    <property type="match status" value="1"/>
</dbReference>
<organism evidence="2 3">
    <name type="scientific">Rubripirellula obstinata</name>
    <dbReference type="NCBI Taxonomy" id="406547"/>
    <lineage>
        <taxon>Bacteria</taxon>
        <taxon>Pseudomonadati</taxon>
        <taxon>Planctomycetota</taxon>
        <taxon>Planctomycetia</taxon>
        <taxon>Pirellulales</taxon>
        <taxon>Pirellulaceae</taxon>
        <taxon>Rubripirellula</taxon>
    </lineage>
</organism>
<protein>
    <recommendedName>
        <fullName evidence="1">3-keto-alpha-glucoside-1,2-lyase/3-keto-2-hydroxy-glucal hydratase domain-containing protein</fullName>
    </recommendedName>
</protein>
<comment type="caution">
    <text evidence="2">The sequence shown here is derived from an EMBL/GenBank/DDBJ whole genome shotgun (WGS) entry which is preliminary data.</text>
</comment>
<dbReference type="InterPro" id="IPR010496">
    <property type="entry name" value="AL/BT2_dom"/>
</dbReference>
<proteinExistence type="predicted"/>
<reference evidence="2 3" key="1">
    <citation type="submission" date="2019-08" db="EMBL/GenBank/DDBJ databases">
        <title>Deep-cultivation of Planctomycetes and their phenomic and genomic characterization uncovers novel biology.</title>
        <authorList>
            <person name="Wiegand S."/>
            <person name="Jogler M."/>
            <person name="Boedeker C."/>
            <person name="Pinto D."/>
            <person name="Vollmers J."/>
            <person name="Rivas-Marin E."/>
            <person name="Kohn T."/>
            <person name="Peeters S.H."/>
            <person name="Heuer A."/>
            <person name="Rast P."/>
            <person name="Oberbeckmann S."/>
            <person name="Bunk B."/>
            <person name="Jeske O."/>
            <person name="Meyerdierks A."/>
            <person name="Storesund J.E."/>
            <person name="Kallscheuer N."/>
            <person name="Luecker S."/>
            <person name="Lage O.M."/>
            <person name="Pohl T."/>
            <person name="Merkel B.J."/>
            <person name="Hornburger P."/>
            <person name="Mueller R.-W."/>
            <person name="Bruemmer F."/>
            <person name="Labrenz M."/>
            <person name="Spormann A.M."/>
            <person name="Op Den Camp H."/>
            <person name="Overmann J."/>
            <person name="Amann R."/>
            <person name="Jetten M.S.M."/>
            <person name="Mascher T."/>
            <person name="Medema M.H."/>
            <person name="Devos D.P."/>
            <person name="Kaster A.-K."/>
            <person name="Ovreas L."/>
            <person name="Rohde M."/>
            <person name="Galperin M.Y."/>
            <person name="Jogler C."/>
        </authorList>
    </citation>
    <scope>NUCLEOTIDE SEQUENCE [LARGE SCALE GENOMIC DNA]</scope>
    <source>
        <strain evidence="2 3">LF1</strain>
    </source>
</reference>